<sequence>MPERNLISWSSMISVYDQNGCYEEALVLFVELRKGGFENPNEFVLASVVQSCSQLVCLENGLGMHGLVIKASYNQNSHVGTSLVDFYAKSSDLYAARLAFDELEMKSVVTWTAIIMGFTLNGKVDVSLDLFKEMVCSDVFPDAYALSGAISACVMLEFIEGGKQIHGYVLRRAAYRDVDVSNMLIDFYVKRGDLKQGRRIFDHMVTKNDISWTTVISGCVENSVYWEALNLFGVMNRIGWMANEFVCRSVLNSCGSVGAFDQGKQIHAYTVKVNLDSFEFVTISLIDMYSKCHFLIDARRVFLNTANYSAICYNSMIDRYTRQGSLDEAIDLCNAMRHNITSLNSLLFISLFGVSALRTALGVCRQLHSLMIKFGFSLERFCGSALIDVYSKCSSVRDARLVFEEIEEKDIAVWNSLLCGYGFQSENEEALRLYLKFLHSGERPNGVTFVALITVSSDLASLLHGLQLHNQVIKTGLDFNPFVTNALMDMYAKCGFINGAHSLFNCILHRDIACWNSMISIYAQHGDAEKALLLYEEMKSKGVKPDYITFVVILSACAHVGFVDEGFRHFMLLPEFSIEPGVEHYSCMVSLLGRAGKLYEAESFIENMPIQPTAMIWKSLLCACLVTDNLESGQHIGGMTTSSYPNDSGSYTLLSNIFASRSMWTDALVVMDKMDRNNVLKVTGYSWIEINKQVHLFVSQDRTHQKACLVYLLIDQLVQHMR</sequence>
<feature type="repeat" description="PPR" evidence="2">
    <location>
        <begin position="410"/>
        <end position="444"/>
    </location>
</feature>
<dbReference type="OrthoDB" id="1882346at2759"/>
<gene>
    <name evidence="3" type="ORF">F511_40624</name>
</gene>
<dbReference type="Pfam" id="PF13041">
    <property type="entry name" value="PPR_2"/>
    <property type="match status" value="2"/>
</dbReference>
<organism evidence="3 4">
    <name type="scientific">Dorcoceras hygrometricum</name>
    <dbReference type="NCBI Taxonomy" id="472368"/>
    <lineage>
        <taxon>Eukaryota</taxon>
        <taxon>Viridiplantae</taxon>
        <taxon>Streptophyta</taxon>
        <taxon>Embryophyta</taxon>
        <taxon>Tracheophyta</taxon>
        <taxon>Spermatophyta</taxon>
        <taxon>Magnoliopsida</taxon>
        <taxon>eudicotyledons</taxon>
        <taxon>Gunneridae</taxon>
        <taxon>Pentapetalae</taxon>
        <taxon>asterids</taxon>
        <taxon>lamiids</taxon>
        <taxon>Lamiales</taxon>
        <taxon>Gesneriaceae</taxon>
        <taxon>Didymocarpoideae</taxon>
        <taxon>Trichosporeae</taxon>
        <taxon>Loxocarpinae</taxon>
        <taxon>Dorcoceras</taxon>
    </lineage>
</organism>
<dbReference type="Proteomes" id="UP000250235">
    <property type="component" value="Unassembled WGS sequence"/>
</dbReference>
<dbReference type="Gene3D" id="1.25.40.10">
    <property type="entry name" value="Tetratricopeptide repeat domain"/>
    <property type="match status" value="7"/>
</dbReference>
<feature type="repeat" description="PPR" evidence="2">
    <location>
        <begin position="5"/>
        <end position="39"/>
    </location>
</feature>
<dbReference type="Pfam" id="PF20431">
    <property type="entry name" value="E_motif"/>
    <property type="match status" value="1"/>
</dbReference>
<evidence type="ECO:0000256" key="2">
    <source>
        <dbReference type="PROSITE-ProRule" id="PRU00708"/>
    </source>
</evidence>
<keyword evidence="4" id="KW-1185">Reference proteome</keyword>
<dbReference type="InterPro" id="IPR046848">
    <property type="entry name" value="E_motif"/>
</dbReference>
<accession>A0A2Z7BLV0</accession>
<proteinExistence type="predicted"/>
<feature type="repeat" description="PPR" evidence="2">
    <location>
        <begin position="511"/>
        <end position="545"/>
    </location>
</feature>
<dbReference type="PROSITE" id="PS51375">
    <property type="entry name" value="PPR"/>
    <property type="match status" value="5"/>
</dbReference>
<name>A0A2Z7BLV0_9LAMI</name>
<dbReference type="FunFam" id="1.25.40.10:FF:000090">
    <property type="entry name" value="Pentatricopeptide repeat-containing protein, chloroplastic"/>
    <property type="match status" value="1"/>
</dbReference>
<reference evidence="3 4" key="1">
    <citation type="journal article" date="2015" name="Proc. Natl. Acad. Sci. U.S.A.">
        <title>The resurrection genome of Boea hygrometrica: A blueprint for survival of dehydration.</title>
        <authorList>
            <person name="Xiao L."/>
            <person name="Yang G."/>
            <person name="Zhang L."/>
            <person name="Yang X."/>
            <person name="Zhao S."/>
            <person name="Ji Z."/>
            <person name="Zhou Q."/>
            <person name="Hu M."/>
            <person name="Wang Y."/>
            <person name="Chen M."/>
            <person name="Xu Y."/>
            <person name="Jin H."/>
            <person name="Xiao X."/>
            <person name="Hu G."/>
            <person name="Bao F."/>
            <person name="Hu Y."/>
            <person name="Wan P."/>
            <person name="Li L."/>
            <person name="Deng X."/>
            <person name="Kuang T."/>
            <person name="Xiang C."/>
            <person name="Zhu J.K."/>
            <person name="Oliver M.J."/>
            <person name="He Y."/>
        </authorList>
    </citation>
    <scope>NUCLEOTIDE SEQUENCE [LARGE SCALE GENOMIC DNA]</scope>
    <source>
        <strain evidence="4">cv. XS01</strain>
    </source>
</reference>
<dbReference type="InterPro" id="IPR011990">
    <property type="entry name" value="TPR-like_helical_dom_sf"/>
</dbReference>
<dbReference type="InterPro" id="IPR002885">
    <property type="entry name" value="PPR_rpt"/>
</dbReference>
<dbReference type="AlphaFoldDB" id="A0A2Z7BLV0"/>
<feature type="repeat" description="PPR" evidence="2">
    <location>
        <begin position="309"/>
        <end position="339"/>
    </location>
</feature>
<dbReference type="PANTHER" id="PTHR47926">
    <property type="entry name" value="PENTATRICOPEPTIDE REPEAT-CONTAINING PROTEIN"/>
    <property type="match status" value="1"/>
</dbReference>
<protein>
    <submittedName>
        <fullName evidence="3">Pentatricopeptide repeat-containing protein</fullName>
    </submittedName>
</protein>
<dbReference type="NCBIfam" id="TIGR00756">
    <property type="entry name" value="PPR"/>
    <property type="match status" value="4"/>
</dbReference>
<dbReference type="PANTHER" id="PTHR47926:SF527">
    <property type="entry name" value="PENTATRICOPEPTIDE REPEAT-CONTAINING PROTEIN"/>
    <property type="match status" value="1"/>
</dbReference>
<evidence type="ECO:0000256" key="1">
    <source>
        <dbReference type="ARBA" id="ARBA00022737"/>
    </source>
</evidence>
<dbReference type="InterPro" id="IPR046960">
    <property type="entry name" value="PPR_At4g14850-like_plant"/>
</dbReference>
<keyword evidence="1" id="KW-0677">Repeat</keyword>
<dbReference type="GO" id="GO:0009451">
    <property type="term" value="P:RNA modification"/>
    <property type="evidence" value="ECO:0007669"/>
    <property type="project" value="InterPro"/>
</dbReference>
<dbReference type="Pfam" id="PF01535">
    <property type="entry name" value="PPR"/>
    <property type="match status" value="8"/>
</dbReference>
<dbReference type="EMBL" id="KV004655">
    <property type="protein sequence ID" value="KZV35314.1"/>
    <property type="molecule type" value="Genomic_DNA"/>
</dbReference>
<evidence type="ECO:0000313" key="3">
    <source>
        <dbReference type="EMBL" id="KZV35314.1"/>
    </source>
</evidence>
<feature type="repeat" description="PPR" evidence="2">
    <location>
        <begin position="107"/>
        <end position="141"/>
    </location>
</feature>
<dbReference type="GO" id="GO:0003723">
    <property type="term" value="F:RNA binding"/>
    <property type="evidence" value="ECO:0007669"/>
    <property type="project" value="InterPro"/>
</dbReference>
<evidence type="ECO:0000313" key="4">
    <source>
        <dbReference type="Proteomes" id="UP000250235"/>
    </source>
</evidence>